<reference evidence="2" key="1">
    <citation type="submission" date="2017-07" db="EMBL/GenBank/DDBJ databases">
        <title>Taro Niue Genome Assembly and Annotation.</title>
        <authorList>
            <person name="Atibalentja N."/>
            <person name="Keating K."/>
            <person name="Fields C.J."/>
        </authorList>
    </citation>
    <scope>NUCLEOTIDE SEQUENCE</scope>
    <source>
        <strain evidence="2">Niue_2</strain>
        <tissue evidence="2">Leaf</tissue>
    </source>
</reference>
<keyword evidence="1" id="KW-0472">Membrane</keyword>
<keyword evidence="1" id="KW-0812">Transmembrane</keyword>
<dbReference type="Proteomes" id="UP000652761">
    <property type="component" value="Unassembled WGS sequence"/>
</dbReference>
<gene>
    <name evidence="2" type="ORF">Taro_043708</name>
</gene>
<dbReference type="AlphaFoldDB" id="A0A843WLS8"/>
<feature type="transmembrane region" description="Helical" evidence="1">
    <location>
        <begin position="301"/>
        <end position="328"/>
    </location>
</feature>
<keyword evidence="3" id="KW-1185">Reference proteome</keyword>
<dbReference type="EMBL" id="NMUH01004785">
    <property type="protein sequence ID" value="MQM10809.1"/>
    <property type="molecule type" value="Genomic_DNA"/>
</dbReference>
<protein>
    <submittedName>
        <fullName evidence="2">Uncharacterized protein</fullName>
    </submittedName>
</protein>
<evidence type="ECO:0000256" key="1">
    <source>
        <dbReference type="SAM" id="Phobius"/>
    </source>
</evidence>
<accession>A0A843WLS8</accession>
<proteinExistence type="predicted"/>
<evidence type="ECO:0000313" key="3">
    <source>
        <dbReference type="Proteomes" id="UP000652761"/>
    </source>
</evidence>
<evidence type="ECO:0000313" key="2">
    <source>
        <dbReference type="EMBL" id="MQM10809.1"/>
    </source>
</evidence>
<organism evidence="2 3">
    <name type="scientific">Colocasia esculenta</name>
    <name type="common">Wild taro</name>
    <name type="synonym">Arum esculentum</name>
    <dbReference type="NCBI Taxonomy" id="4460"/>
    <lineage>
        <taxon>Eukaryota</taxon>
        <taxon>Viridiplantae</taxon>
        <taxon>Streptophyta</taxon>
        <taxon>Embryophyta</taxon>
        <taxon>Tracheophyta</taxon>
        <taxon>Spermatophyta</taxon>
        <taxon>Magnoliopsida</taxon>
        <taxon>Liliopsida</taxon>
        <taxon>Araceae</taxon>
        <taxon>Aroideae</taxon>
        <taxon>Colocasieae</taxon>
        <taxon>Colocasia</taxon>
    </lineage>
</organism>
<feature type="transmembrane region" description="Helical" evidence="1">
    <location>
        <begin position="340"/>
        <end position="361"/>
    </location>
</feature>
<sequence length="409" mass="44751">MERGNAEKSSDCVFFVECLTLGCSGQRPQRCQAWAYGYVPTGVVFCGSPQLFDFSTWSGAGPFVRGCETERRGGGFVTIFQFRAAPQRCWASASSSVAFVAVQFLSSVVPVYLGIKARGSDLVATLIIPEWTARSLDAHGGSWRQGIDGKFLSGEVISESFSIGSGRSEGLRYAVVLASAFWWVFPELCLGGSGGGPSKDRPLLFLAEVLPRSVLCSFRAIVVLPMWFELLRWPACLIVRFQVLDCASGTLYVPMVQVVCVVSHSQCALTDGDLSQWRWCFLLLRARELLRFSLPMRQSRCSVFCVFFGADVVVVLLMLGPVCSVVLFQACNSLHVAFGGWLLVLVIAPCVVSCALIVTFLRHFMSLLSVRGIETNVKPPNWETACSTAQHISTEARKMSEVKPELGTS</sequence>
<name>A0A843WLS8_COLES</name>
<keyword evidence="1" id="KW-1133">Transmembrane helix</keyword>
<comment type="caution">
    <text evidence="2">The sequence shown here is derived from an EMBL/GenBank/DDBJ whole genome shotgun (WGS) entry which is preliminary data.</text>
</comment>